<name>A0A0U1NQ07_9RHOB</name>
<protein>
    <submittedName>
        <fullName evidence="2">Uncharacterized protein</fullName>
    </submittedName>
</protein>
<dbReference type="EMBL" id="CVQV01000047">
    <property type="protein sequence ID" value="CRK76811.1"/>
    <property type="molecule type" value="Genomic_DNA"/>
</dbReference>
<dbReference type="Proteomes" id="UP000048949">
    <property type="component" value="Unassembled WGS sequence"/>
</dbReference>
<organism evidence="2 3">
    <name type="scientific">Nereida ignava</name>
    <dbReference type="NCBI Taxonomy" id="282199"/>
    <lineage>
        <taxon>Bacteria</taxon>
        <taxon>Pseudomonadati</taxon>
        <taxon>Pseudomonadota</taxon>
        <taxon>Alphaproteobacteria</taxon>
        <taxon>Rhodobacterales</taxon>
        <taxon>Roseobacteraceae</taxon>
        <taxon>Nereida</taxon>
    </lineage>
</organism>
<dbReference type="AlphaFoldDB" id="A0A0U1NQ07"/>
<accession>A0A0U1NQ07</accession>
<evidence type="ECO:0000313" key="2">
    <source>
        <dbReference type="EMBL" id="CRK76811.1"/>
    </source>
</evidence>
<sequence>MGINPINSINYDPCEARMVDTVDRVESRWILEIYNLTHLNGQTRTAPNYGASHSPTQSFLKL</sequence>
<evidence type="ECO:0000256" key="1">
    <source>
        <dbReference type="SAM" id="MobiDB-lite"/>
    </source>
</evidence>
<gene>
    <name evidence="2" type="ORF">NIG5292_02880</name>
</gene>
<evidence type="ECO:0000313" key="3">
    <source>
        <dbReference type="Proteomes" id="UP000048949"/>
    </source>
</evidence>
<keyword evidence="3" id="KW-1185">Reference proteome</keyword>
<feature type="region of interest" description="Disordered" evidence="1">
    <location>
        <begin position="42"/>
        <end position="62"/>
    </location>
</feature>
<reference evidence="2 3" key="1">
    <citation type="submission" date="2015-04" db="EMBL/GenBank/DDBJ databases">
        <authorList>
            <person name="Syromyatnikov M.Y."/>
            <person name="Popov V.N."/>
        </authorList>
    </citation>
    <scope>NUCLEOTIDE SEQUENCE [LARGE SCALE GENOMIC DNA]</scope>
    <source>
        <strain evidence="2 3">CECT 5292</strain>
    </source>
</reference>
<proteinExistence type="predicted"/>